<dbReference type="KEGG" id="upv:EJN92_15255"/>
<sequence>MKPRFSTALLAAISMATAPVLAQECSKTSPAHTVALFELYTSEGCDSCPAADKFVSTLYKSGKFSPDQVLALALHVDYWDYIGWKDVYAKAQFSQRQRALAELAGSRNVYTPEVFIGAKELRNWRDGVPDAVKRINSQPAQAHITIRIDKLSEHTLSLRLQGKSAQSGKLHFALVEHSLLNKITAGENRGATLLHDYVVREWGEAIALTPLNSDSFARQIPLPGNAVRKNLALAAFIQSDKGTILQALSLPLCASLL</sequence>
<dbReference type="RefSeq" id="WP_126128609.1">
    <property type="nucleotide sequence ID" value="NZ_CP034464.1"/>
</dbReference>
<dbReference type="InterPro" id="IPR013783">
    <property type="entry name" value="Ig-like_fold"/>
</dbReference>
<dbReference type="EMBL" id="CP034464">
    <property type="protein sequence ID" value="AZP13233.1"/>
    <property type="molecule type" value="Genomic_DNA"/>
</dbReference>
<dbReference type="InterPro" id="IPR010634">
    <property type="entry name" value="DUF1223"/>
</dbReference>
<keyword evidence="1" id="KW-0732">Signal</keyword>
<dbReference type="OrthoDB" id="9808254at2"/>
<dbReference type="Gene3D" id="2.60.40.10">
    <property type="entry name" value="Immunoglobulins"/>
    <property type="match status" value="1"/>
</dbReference>
<feature type="chain" id="PRO_5019534932" evidence="1">
    <location>
        <begin position="23"/>
        <end position="257"/>
    </location>
</feature>
<evidence type="ECO:0000313" key="3">
    <source>
        <dbReference type="Proteomes" id="UP000275663"/>
    </source>
</evidence>
<feature type="signal peptide" evidence="1">
    <location>
        <begin position="1"/>
        <end position="22"/>
    </location>
</feature>
<evidence type="ECO:0000313" key="2">
    <source>
        <dbReference type="EMBL" id="AZP13233.1"/>
    </source>
</evidence>
<dbReference type="AlphaFoldDB" id="A0A3S9HM83"/>
<name>A0A3S9HM83_9BURK</name>
<dbReference type="PANTHER" id="PTHR36057">
    <property type="match status" value="1"/>
</dbReference>
<dbReference type="Pfam" id="PF06764">
    <property type="entry name" value="DUF1223"/>
    <property type="match status" value="1"/>
</dbReference>
<keyword evidence="3" id="KW-1185">Reference proteome</keyword>
<dbReference type="SUPFAM" id="SSF52833">
    <property type="entry name" value="Thioredoxin-like"/>
    <property type="match status" value="1"/>
</dbReference>
<evidence type="ECO:0000256" key="1">
    <source>
        <dbReference type="SAM" id="SignalP"/>
    </source>
</evidence>
<reference evidence="2 3" key="1">
    <citation type="journal article" date="2011" name="Int. J. Syst. Evol. Microbiol.">
        <title>Description of Undibacterium oligocarboniphilum sp. nov., isolated from purified water, and Undibacterium pigrum strain CCUG 49012 as the type strain of Undibacterium parvum sp. nov., and emended descriptions of the genus Undibacterium and the species Undibacterium pigrum.</title>
        <authorList>
            <person name="Eder W."/>
            <person name="Wanner G."/>
            <person name="Ludwig W."/>
            <person name="Busse H.J."/>
            <person name="Ziemke-Kageler F."/>
            <person name="Lang E."/>
        </authorList>
    </citation>
    <scope>NUCLEOTIDE SEQUENCE [LARGE SCALE GENOMIC DNA]</scope>
    <source>
        <strain evidence="2 3">DSM 23061</strain>
    </source>
</reference>
<dbReference type="Proteomes" id="UP000275663">
    <property type="component" value="Chromosome"/>
</dbReference>
<accession>A0A3S9HM83</accession>
<protein>
    <submittedName>
        <fullName evidence="2">DUF1223 domain-containing protein</fullName>
    </submittedName>
</protein>
<dbReference type="InterPro" id="IPR036249">
    <property type="entry name" value="Thioredoxin-like_sf"/>
</dbReference>
<proteinExistence type="predicted"/>
<gene>
    <name evidence="2" type="ORF">EJN92_15255</name>
</gene>
<organism evidence="2 3">
    <name type="scientific">Undibacterium parvum</name>
    <dbReference type="NCBI Taxonomy" id="401471"/>
    <lineage>
        <taxon>Bacteria</taxon>
        <taxon>Pseudomonadati</taxon>
        <taxon>Pseudomonadota</taxon>
        <taxon>Betaproteobacteria</taxon>
        <taxon>Burkholderiales</taxon>
        <taxon>Oxalobacteraceae</taxon>
        <taxon>Undibacterium</taxon>
    </lineage>
</organism>
<dbReference type="PANTHER" id="PTHR36057:SF1">
    <property type="entry name" value="LIPOPROTEIN LIPID ATTACHMENT SITE-LIKE PROTEIN, PUTATIVE (DUF1223)-RELATED"/>
    <property type="match status" value="1"/>
</dbReference>